<dbReference type="InterPro" id="IPR016181">
    <property type="entry name" value="Acyl_CoA_acyltransferase"/>
</dbReference>
<sequence>MSWAPSSRGGGGSTPSPSPNLNNSLQRIQGMGKLVGIQNQNQQLLPAGAVKQRFLGSQGASSNGHPTPIQQSYWNREKGLRSPLTLQESANQAVRLPPHRRLSTNIVHSSPAPYQTPVQEVVRASFHQSPEIVDSEGTDDFEHSSVGTWNSPKEQSIGNDSSEFEGAPLPAPLHIIQAVTPSTALVLRQRSLSTASMALSAGPMPSDELAAWNSPRPPDHENDDDMALVQANSNLLTAVEKWEALQESYPTVNLTANRHPRVDDCDIDPATGKLIPPPRYIKIQKDSQAKHNWRRAVTNSEGYIARELDLRKSKKEEIERKIEEQKYASITKEEDKWPDADCTLRPVQPEDFQGIANIINNEVQREDSQVYLPKVDSAQISELYNACTLKRRPFIVAIESSCEIADRSGWSKVDEKRYQKLIGIMKSHGVSESPTILGFAFVDDSRQNFLGHACQGARFSGKIKLIVDPEHRQMLVGSALLDRIMLSTSIYHRSLVDYTWKCSEPRKTYEVIPAHNEQKYSKLYLEAFFDGEDDSRIEWITRLLEKYDFDKVATFKEAVKHGKTPGVWKDLVVWEHEARPASEMVEEVKNCWSPGY</sequence>
<dbReference type="GO" id="GO:0016746">
    <property type="term" value="F:acyltransferase activity"/>
    <property type="evidence" value="ECO:0007669"/>
    <property type="project" value="UniProtKB-KW"/>
</dbReference>
<protein>
    <submittedName>
        <fullName evidence="2">Acyl n-acyltransferase</fullName>
    </submittedName>
</protein>
<dbReference type="SUPFAM" id="SSF55729">
    <property type="entry name" value="Acyl-CoA N-acyltransferases (Nat)"/>
    <property type="match status" value="1"/>
</dbReference>
<keyword evidence="2" id="KW-0012">Acyltransferase</keyword>
<keyword evidence="3" id="KW-1185">Reference proteome</keyword>
<feature type="region of interest" description="Disordered" evidence="1">
    <location>
        <begin position="1"/>
        <end position="25"/>
    </location>
</feature>
<dbReference type="EMBL" id="JAAOAO010000216">
    <property type="protein sequence ID" value="KAF5555581.1"/>
    <property type="molecule type" value="Genomic_DNA"/>
</dbReference>
<keyword evidence="2" id="KW-0808">Transferase</keyword>
<evidence type="ECO:0000313" key="2">
    <source>
        <dbReference type="EMBL" id="KAF5555581.1"/>
    </source>
</evidence>
<dbReference type="Proteomes" id="UP000574317">
    <property type="component" value="Unassembled WGS sequence"/>
</dbReference>
<evidence type="ECO:0000256" key="1">
    <source>
        <dbReference type="SAM" id="MobiDB-lite"/>
    </source>
</evidence>
<feature type="compositionally biased region" description="Polar residues" evidence="1">
    <location>
        <begin position="145"/>
        <end position="161"/>
    </location>
</feature>
<dbReference type="AlphaFoldDB" id="A0A8H5JJ66"/>
<organism evidence="2 3">
    <name type="scientific">Fusarium napiforme</name>
    <dbReference type="NCBI Taxonomy" id="42672"/>
    <lineage>
        <taxon>Eukaryota</taxon>
        <taxon>Fungi</taxon>
        <taxon>Dikarya</taxon>
        <taxon>Ascomycota</taxon>
        <taxon>Pezizomycotina</taxon>
        <taxon>Sordariomycetes</taxon>
        <taxon>Hypocreomycetidae</taxon>
        <taxon>Hypocreales</taxon>
        <taxon>Nectriaceae</taxon>
        <taxon>Fusarium</taxon>
        <taxon>Fusarium fujikuroi species complex</taxon>
    </lineage>
</organism>
<accession>A0A8H5JJ66</accession>
<comment type="caution">
    <text evidence="2">The sequence shown here is derived from an EMBL/GenBank/DDBJ whole genome shotgun (WGS) entry which is preliminary data.</text>
</comment>
<reference evidence="2 3" key="1">
    <citation type="submission" date="2020-05" db="EMBL/GenBank/DDBJ databases">
        <title>Identification and distribution of gene clusters putatively required for synthesis of sphingolipid metabolism inhibitors in phylogenetically diverse species of the filamentous fungus Fusarium.</title>
        <authorList>
            <person name="Kim H.-S."/>
            <person name="Busman M."/>
            <person name="Brown D.W."/>
            <person name="Divon H."/>
            <person name="Uhlig S."/>
            <person name="Proctor R.H."/>
        </authorList>
    </citation>
    <scope>NUCLEOTIDE SEQUENCE [LARGE SCALE GENOMIC DNA]</scope>
    <source>
        <strain evidence="2 3">NRRL 25196</strain>
    </source>
</reference>
<feature type="region of interest" description="Disordered" evidence="1">
    <location>
        <begin position="133"/>
        <end position="165"/>
    </location>
</feature>
<dbReference type="Gene3D" id="3.40.630.30">
    <property type="match status" value="1"/>
</dbReference>
<proteinExistence type="predicted"/>
<evidence type="ECO:0000313" key="3">
    <source>
        <dbReference type="Proteomes" id="UP000574317"/>
    </source>
</evidence>
<name>A0A8H5JJ66_9HYPO</name>
<gene>
    <name evidence="2" type="ORF">FNAPI_6088</name>
</gene>